<dbReference type="InterPro" id="IPR034164">
    <property type="entry name" value="Pepsin-like_dom"/>
</dbReference>
<dbReference type="Proteomes" id="UP000054166">
    <property type="component" value="Unassembled WGS sequence"/>
</dbReference>
<evidence type="ECO:0000259" key="6">
    <source>
        <dbReference type="PROSITE" id="PS51767"/>
    </source>
</evidence>
<dbReference type="CDD" id="cd05471">
    <property type="entry name" value="pepsin_like"/>
    <property type="match status" value="1"/>
</dbReference>
<dbReference type="OrthoDB" id="15189at2759"/>
<dbReference type="InterPro" id="IPR001969">
    <property type="entry name" value="Aspartic_peptidase_AS"/>
</dbReference>
<proteinExistence type="inferred from homology"/>
<name>A0A0C3BM63_PILCF</name>
<evidence type="ECO:0000256" key="4">
    <source>
        <dbReference type="PIRSR" id="PIRSR601461-2"/>
    </source>
</evidence>
<dbReference type="InParanoid" id="A0A0C3BM63"/>
<dbReference type="InterPro" id="IPR001461">
    <property type="entry name" value="Aspartic_peptidase_A1"/>
</dbReference>
<dbReference type="Pfam" id="PF00026">
    <property type="entry name" value="Asp"/>
    <property type="match status" value="1"/>
</dbReference>
<feature type="active site" evidence="3">
    <location>
        <position position="58"/>
    </location>
</feature>
<evidence type="ECO:0000256" key="1">
    <source>
        <dbReference type="ARBA" id="ARBA00007447"/>
    </source>
</evidence>
<dbReference type="GO" id="GO:0004190">
    <property type="term" value="F:aspartic-type endopeptidase activity"/>
    <property type="evidence" value="ECO:0007669"/>
    <property type="project" value="UniProtKB-KW"/>
</dbReference>
<dbReference type="GO" id="GO:0006508">
    <property type="term" value="P:proteolysis"/>
    <property type="evidence" value="ECO:0007669"/>
    <property type="project" value="UniProtKB-KW"/>
</dbReference>
<dbReference type="AlphaFoldDB" id="A0A0C3BM63"/>
<keyword evidence="2 5" id="KW-0064">Aspartyl protease</keyword>
<keyword evidence="5" id="KW-0378">Hydrolase</keyword>
<reference evidence="7 8" key="1">
    <citation type="submission" date="2014-04" db="EMBL/GenBank/DDBJ databases">
        <authorList>
            <consortium name="DOE Joint Genome Institute"/>
            <person name="Kuo A."/>
            <person name="Tarkka M."/>
            <person name="Buscot F."/>
            <person name="Kohler A."/>
            <person name="Nagy L.G."/>
            <person name="Floudas D."/>
            <person name="Copeland A."/>
            <person name="Barry K.W."/>
            <person name="Cichocki N."/>
            <person name="Veneault-Fourrey C."/>
            <person name="LaButti K."/>
            <person name="Lindquist E.A."/>
            <person name="Lipzen A."/>
            <person name="Lundell T."/>
            <person name="Morin E."/>
            <person name="Murat C."/>
            <person name="Sun H."/>
            <person name="Tunlid A."/>
            <person name="Henrissat B."/>
            <person name="Grigoriev I.V."/>
            <person name="Hibbett D.S."/>
            <person name="Martin F."/>
            <person name="Nordberg H.P."/>
            <person name="Cantor M.N."/>
            <person name="Hua S.X."/>
        </authorList>
    </citation>
    <scope>NUCLEOTIDE SEQUENCE [LARGE SCALE GENOMIC DNA]</scope>
    <source>
        <strain evidence="7 8">F 1598</strain>
    </source>
</reference>
<dbReference type="PROSITE" id="PS51767">
    <property type="entry name" value="PEPTIDASE_A1"/>
    <property type="match status" value="1"/>
</dbReference>
<evidence type="ECO:0000256" key="3">
    <source>
        <dbReference type="PIRSR" id="PIRSR601461-1"/>
    </source>
</evidence>
<feature type="disulfide bond" evidence="4">
    <location>
        <begin position="306"/>
        <end position="344"/>
    </location>
</feature>
<dbReference type="Gene3D" id="2.40.70.10">
    <property type="entry name" value="Acid Proteases"/>
    <property type="match status" value="2"/>
</dbReference>
<comment type="similarity">
    <text evidence="1 5">Belongs to the peptidase A1 family.</text>
</comment>
<keyword evidence="8" id="KW-1185">Reference proteome</keyword>
<dbReference type="EMBL" id="KN832979">
    <property type="protein sequence ID" value="KIM87568.1"/>
    <property type="molecule type" value="Genomic_DNA"/>
</dbReference>
<keyword evidence="5" id="KW-0645">Protease</keyword>
<dbReference type="PRINTS" id="PR00792">
    <property type="entry name" value="PEPSIN"/>
</dbReference>
<reference evidence="8" key="2">
    <citation type="submission" date="2015-01" db="EMBL/GenBank/DDBJ databases">
        <title>Evolutionary Origins and Diversification of the Mycorrhizal Mutualists.</title>
        <authorList>
            <consortium name="DOE Joint Genome Institute"/>
            <consortium name="Mycorrhizal Genomics Consortium"/>
            <person name="Kohler A."/>
            <person name="Kuo A."/>
            <person name="Nagy L.G."/>
            <person name="Floudas D."/>
            <person name="Copeland A."/>
            <person name="Barry K.W."/>
            <person name="Cichocki N."/>
            <person name="Veneault-Fourrey C."/>
            <person name="LaButti K."/>
            <person name="Lindquist E.A."/>
            <person name="Lipzen A."/>
            <person name="Lundell T."/>
            <person name="Morin E."/>
            <person name="Murat C."/>
            <person name="Riley R."/>
            <person name="Ohm R."/>
            <person name="Sun H."/>
            <person name="Tunlid A."/>
            <person name="Henrissat B."/>
            <person name="Grigoriev I.V."/>
            <person name="Hibbett D.S."/>
            <person name="Martin F."/>
        </authorList>
    </citation>
    <scope>NUCLEOTIDE SEQUENCE [LARGE SCALE GENOMIC DNA]</scope>
    <source>
        <strain evidence="8">F 1598</strain>
    </source>
</reference>
<dbReference type="PANTHER" id="PTHR47966">
    <property type="entry name" value="BETA-SITE APP-CLEAVING ENZYME, ISOFORM A-RELATED"/>
    <property type="match status" value="1"/>
</dbReference>
<feature type="domain" description="Peptidase A1" evidence="6">
    <location>
        <begin position="42"/>
        <end position="383"/>
    </location>
</feature>
<keyword evidence="4" id="KW-1015">Disulfide bond</keyword>
<dbReference type="InterPro" id="IPR033121">
    <property type="entry name" value="PEPTIDASE_A1"/>
</dbReference>
<dbReference type="HOGENOM" id="CLU_669232_0_0_1"/>
<organism evidence="7 8">
    <name type="scientific">Piloderma croceum (strain F 1598)</name>
    <dbReference type="NCBI Taxonomy" id="765440"/>
    <lineage>
        <taxon>Eukaryota</taxon>
        <taxon>Fungi</taxon>
        <taxon>Dikarya</taxon>
        <taxon>Basidiomycota</taxon>
        <taxon>Agaricomycotina</taxon>
        <taxon>Agaricomycetes</taxon>
        <taxon>Agaricomycetidae</taxon>
        <taxon>Atheliales</taxon>
        <taxon>Atheliaceae</taxon>
        <taxon>Piloderma</taxon>
    </lineage>
</organism>
<gene>
    <name evidence="7" type="ORF">PILCRDRAFT_815124</name>
</gene>
<dbReference type="PROSITE" id="PS00141">
    <property type="entry name" value="ASP_PROTEASE"/>
    <property type="match status" value="2"/>
</dbReference>
<evidence type="ECO:0000313" key="7">
    <source>
        <dbReference type="EMBL" id="KIM87568.1"/>
    </source>
</evidence>
<dbReference type="SUPFAM" id="SSF50630">
    <property type="entry name" value="Acid proteases"/>
    <property type="match status" value="1"/>
</dbReference>
<sequence length="411" mass="44713">MQGHLVKESIYRSLESVGRGRRCTAECLPAMYQSQIVASSAYLVVMSIGGQNFSLILDTGSSDLWIVSSECTESDCQGVSKYSKLSSTSLSTTDQPFKLSYLQGTVFGNVAFENITLGEYDISPQVFALVNDTKGLGLSSTGNSGIVGLSFPLPASIPATSGRTLLENVFASLNDYNRFFAYKLGRNQSQDQSQDASFTASSFTVGRLDPAVANNTTGFQYTPVVTLGQTYYDYWKLPLLRITVNSNPLRLSPSLIPGSRTPVAVLDTGTTLILGPSADVINFWSAVGGNGTTRKNLKSGMWEVRCSRAANVSFTLGDTNNPREYVVHPEDINWGEARSSDGWCMGGIQANDAVNSADWLLGDSFLRVRLCISEPVMPTYQLAQNLLAECLRDTPRSYIHPATAYWPSQHD</sequence>
<evidence type="ECO:0000313" key="8">
    <source>
        <dbReference type="Proteomes" id="UP000054166"/>
    </source>
</evidence>
<feature type="active site" evidence="3">
    <location>
        <position position="267"/>
    </location>
</feature>
<feature type="disulfide bond" evidence="4">
    <location>
        <begin position="71"/>
        <end position="76"/>
    </location>
</feature>
<evidence type="ECO:0000256" key="5">
    <source>
        <dbReference type="RuleBase" id="RU000454"/>
    </source>
</evidence>
<accession>A0A0C3BM63</accession>
<evidence type="ECO:0000256" key="2">
    <source>
        <dbReference type="ARBA" id="ARBA00022750"/>
    </source>
</evidence>
<dbReference type="PANTHER" id="PTHR47966:SF57">
    <property type="entry name" value="PEPTIDASE A1 DOMAIN-CONTAINING PROTEIN"/>
    <property type="match status" value="1"/>
</dbReference>
<dbReference type="InterPro" id="IPR021109">
    <property type="entry name" value="Peptidase_aspartic_dom_sf"/>
</dbReference>
<protein>
    <recommendedName>
        <fullName evidence="6">Peptidase A1 domain-containing protein</fullName>
    </recommendedName>
</protein>